<proteinExistence type="predicted"/>
<sequence length="156" mass="18549">MKRVYIQRENLVGTNTFCNHSRDRFCNYKCDETCDEFQRRLDQTDRNNRKLQPLNINNSWVRNVHQYKTKAGGAISQVNQDQVIAVCSEAFAIRTAPKKTYIPKEQPIDLDYKYSVVDRKTCFRTQMTRTLYKRKTKKLDTRLTTRQKKRLSSEIS</sequence>
<gene>
    <name evidence="1" type="ORF">ECRASSUSDP1_LOCUS12384</name>
</gene>
<dbReference type="AlphaFoldDB" id="A0AAD1XCC3"/>
<comment type="caution">
    <text evidence="1">The sequence shown here is derived from an EMBL/GenBank/DDBJ whole genome shotgun (WGS) entry which is preliminary data.</text>
</comment>
<name>A0AAD1XCC3_EUPCR</name>
<reference evidence="1" key="1">
    <citation type="submission" date="2023-07" db="EMBL/GenBank/DDBJ databases">
        <authorList>
            <consortium name="AG Swart"/>
            <person name="Singh M."/>
            <person name="Singh A."/>
            <person name="Seah K."/>
            <person name="Emmerich C."/>
        </authorList>
    </citation>
    <scope>NUCLEOTIDE SEQUENCE</scope>
    <source>
        <strain evidence="1">DP1</strain>
    </source>
</reference>
<dbReference type="Proteomes" id="UP001295684">
    <property type="component" value="Unassembled WGS sequence"/>
</dbReference>
<accession>A0AAD1XCC3</accession>
<protein>
    <submittedName>
        <fullName evidence="1">Uncharacterized protein</fullName>
    </submittedName>
</protein>
<evidence type="ECO:0000313" key="1">
    <source>
        <dbReference type="EMBL" id="CAI2371064.1"/>
    </source>
</evidence>
<dbReference type="EMBL" id="CAMPGE010012288">
    <property type="protein sequence ID" value="CAI2371064.1"/>
    <property type="molecule type" value="Genomic_DNA"/>
</dbReference>
<organism evidence="1 2">
    <name type="scientific">Euplotes crassus</name>
    <dbReference type="NCBI Taxonomy" id="5936"/>
    <lineage>
        <taxon>Eukaryota</taxon>
        <taxon>Sar</taxon>
        <taxon>Alveolata</taxon>
        <taxon>Ciliophora</taxon>
        <taxon>Intramacronucleata</taxon>
        <taxon>Spirotrichea</taxon>
        <taxon>Hypotrichia</taxon>
        <taxon>Euplotida</taxon>
        <taxon>Euplotidae</taxon>
        <taxon>Moneuplotes</taxon>
    </lineage>
</organism>
<keyword evidence="2" id="KW-1185">Reference proteome</keyword>
<evidence type="ECO:0000313" key="2">
    <source>
        <dbReference type="Proteomes" id="UP001295684"/>
    </source>
</evidence>